<evidence type="ECO:0000256" key="6">
    <source>
        <dbReference type="HAMAP-Rule" id="MF_01930"/>
    </source>
</evidence>
<feature type="active site" description="Proton donor" evidence="6">
    <location>
        <position position="123"/>
    </location>
</feature>
<evidence type="ECO:0000313" key="8">
    <source>
        <dbReference type="EMBL" id="MBB1160465.1"/>
    </source>
</evidence>
<dbReference type="PROSITE" id="PS00373">
    <property type="entry name" value="GART"/>
    <property type="match status" value="1"/>
</dbReference>
<evidence type="ECO:0000256" key="4">
    <source>
        <dbReference type="ARBA" id="ARBA00038440"/>
    </source>
</evidence>
<reference evidence="8 9" key="1">
    <citation type="submission" date="2020-08" db="EMBL/GenBank/DDBJ databases">
        <title>Aquariorum lacteus gen. nov., sp. nov., a new member of the family Comamonadaceae, isolated from freshwater aquarium.</title>
        <authorList>
            <person name="Chun S.-J."/>
        </authorList>
    </citation>
    <scope>NUCLEOTIDE SEQUENCE [LARGE SCALE GENOMIC DNA]</scope>
    <source>
        <strain evidence="8 9">SJAQ100</strain>
    </source>
</reference>
<dbReference type="PANTHER" id="PTHR43369:SF2">
    <property type="entry name" value="PHOSPHORIBOSYLGLYCINAMIDE FORMYLTRANSFERASE"/>
    <property type="match status" value="1"/>
</dbReference>
<feature type="domain" description="Formyl transferase N-terminal" evidence="7">
    <location>
        <begin position="17"/>
        <end position="195"/>
    </location>
</feature>
<dbReference type="SUPFAM" id="SSF53328">
    <property type="entry name" value="Formyltransferase"/>
    <property type="match status" value="1"/>
</dbReference>
<dbReference type="GO" id="GO:0004644">
    <property type="term" value="F:phosphoribosylglycinamide formyltransferase activity"/>
    <property type="evidence" value="ECO:0007669"/>
    <property type="project" value="UniProtKB-UniRule"/>
</dbReference>
<feature type="binding site" evidence="6">
    <location>
        <begin position="104"/>
        <end position="107"/>
    </location>
    <ligand>
        <name>(6R)-10-formyltetrahydrofolate</name>
        <dbReference type="ChEBI" id="CHEBI:195366"/>
    </ligand>
</feature>
<dbReference type="EC" id="2.1.2.2" evidence="6"/>
<dbReference type="InterPro" id="IPR004607">
    <property type="entry name" value="GART"/>
</dbReference>
<comment type="caution">
    <text evidence="8">The sequence shown here is derived from an EMBL/GenBank/DDBJ whole genome shotgun (WGS) entry which is preliminary data.</text>
</comment>
<dbReference type="UniPathway" id="UPA00074">
    <property type="reaction ID" value="UER00126"/>
</dbReference>
<feature type="site" description="Raises pKa of active site His" evidence="6">
    <location>
        <position position="159"/>
    </location>
</feature>
<protein>
    <recommendedName>
        <fullName evidence="6">Phosphoribosylglycinamide formyltransferase</fullName>
        <ecNumber evidence="6">2.1.2.2</ecNumber>
    </recommendedName>
    <alternativeName>
        <fullName evidence="6">5'-phosphoribosylglycinamide transformylase</fullName>
    </alternativeName>
    <alternativeName>
        <fullName evidence="6">GAR transformylase</fullName>
        <shortName evidence="6">GART</shortName>
    </alternativeName>
</protein>
<comment type="function">
    <text evidence="6">Catalyzes the transfer of a formyl group from 10-formyltetrahydrofolate to 5-phospho-ribosyl-glycinamide (GAR), producing 5-phospho-ribosyl-N-formylglycinamide (FGAR) and tetrahydrofolate.</text>
</comment>
<comment type="pathway">
    <text evidence="1 6">Purine metabolism; IMP biosynthesis via de novo pathway; N(2)-formyl-N(1)-(5-phospho-D-ribosyl)glycinamide from N(1)-(5-phospho-D-ribosyl)glycinamide (10-formyl THF route): step 1/1.</text>
</comment>
<keyword evidence="9" id="KW-1185">Reference proteome</keyword>
<dbReference type="PANTHER" id="PTHR43369">
    <property type="entry name" value="PHOSPHORIBOSYLGLYCINAMIDE FORMYLTRANSFERASE"/>
    <property type="match status" value="1"/>
</dbReference>
<dbReference type="HAMAP" id="MF_01930">
    <property type="entry name" value="PurN"/>
    <property type="match status" value="1"/>
</dbReference>
<keyword evidence="3 6" id="KW-0658">Purine biosynthesis</keyword>
<evidence type="ECO:0000256" key="2">
    <source>
        <dbReference type="ARBA" id="ARBA00022679"/>
    </source>
</evidence>
<evidence type="ECO:0000259" key="7">
    <source>
        <dbReference type="Pfam" id="PF00551"/>
    </source>
</evidence>
<dbReference type="Gene3D" id="3.40.50.170">
    <property type="entry name" value="Formyl transferase, N-terminal domain"/>
    <property type="match status" value="1"/>
</dbReference>
<evidence type="ECO:0000256" key="1">
    <source>
        <dbReference type="ARBA" id="ARBA00005054"/>
    </source>
</evidence>
<dbReference type="NCBIfam" id="TIGR00639">
    <property type="entry name" value="PurN"/>
    <property type="match status" value="1"/>
</dbReference>
<dbReference type="InterPro" id="IPR036477">
    <property type="entry name" value="Formyl_transf_N_sf"/>
</dbReference>
<name>A0A839HFB5_9BURK</name>
<feature type="binding site" evidence="6">
    <location>
        <begin position="26"/>
        <end position="28"/>
    </location>
    <ligand>
        <name>N(1)-(5-phospho-beta-D-ribosyl)glycinamide</name>
        <dbReference type="ChEBI" id="CHEBI:143788"/>
    </ligand>
</feature>
<sequence length="232" mass="25199">MSDIPSSTPAPGTRRQRLAVLISGRGSNMQVLAEACEREAWPAEFVGVISNRPAAAGLAWAAARGLPSFALDHTAHPSREAFDAVLAETLDALRPDWVLLAGYMRILTPGFVARFAGRMINIHPSLLPAFPGLHTHRRALEAGTVWAGCTVHEVTAELDHGPLLGQAAVPLRPDDDEDRLAARVLRAEHRLYPELIGRLLRGGLVREQAADGRVHYAVRDGRPRGFVLDPQD</sequence>
<dbReference type="Proteomes" id="UP000586093">
    <property type="component" value="Unassembled WGS sequence"/>
</dbReference>
<dbReference type="CDD" id="cd08645">
    <property type="entry name" value="FMT_core_GART"/>
    <property type="match status" value="1"/>
</dbReference>
<dbReference type="EMBL" id="JACIVI010000001">
    <property type="protein sequence ID" value="MBB1160465.1"/>
    <property type="molecule type" value="Genomic_DNA"/>
</dbReference>
<keyword evidence="2 6" id="KW-0808">Transferase</keyword>
<evidence type="ECO:0000256" key="3">
    <source>
        <dbReference type="ARBA" id="ARBA00022755"/>
    </source>
</evidence>
<proteinExistence type="inferred from homology"/>
<feature type="binding site" evidence="6">
    <location>
        <position position="79"/>
    </location>
    <ligand>
        <name>(6R)-10-formyltetrahydrofolate</name>
        <dbReference type="ChEBI" id="CHEBI:195366"/>
    </ligand>
</feature>
<evidence type="ECO:0000313" key="9">
    <source>
        <dbReference type="Proteomes" id="UP000586093"/>
    </source>
</evidence>
<dbReference type="Pfam" id="PF00551">
    <property type="entry name" value="Formyl_trans_N"/>
    <property type="match status" value="1"/>
</dbReference>
<dbReference type="AlphaFoldDB" id="A0A839HFB5"/>
<dbReference type="InterPro" id="IPR002376">
    <property type="entry name" value="Formyl_transf_N"/>
</dbReference>
<comment type="catalytic activity">
    <reaction evidence="5 6">
        <text>N(1)-(5-phospho-beta-D-ribosyl)glycinamide + (6R)-10-formyltetrahydrofolate = N(2)-formyl-N(1)-(5-phospho-beta-D-ribosyl)glycinamide + (6S)-5,6,7,8-tetrahydrofolate + H(+)</text>
        <dbReference type="Rhea" id="RHEA:15053"/>
        <dbReference type="ChEBI" id="CHEBI:15378"/>
        <dbReference type="ChEBI" id="CHEBI:57453"/>
        <dbReference type="ChEBI" id="CHEBI:143788"/>
        <dbReference type="ChEBI" id="CHEBI:147286"/>
        <dbReference type="ChEBI" id="CHEBI:195366"/>
        <dbReference type="EC" id="2.1.2.2"/>
    </reaction>
</comment>
<feature type="binding site" evidence="6">
    <location>
        <position position="121"/>
    </location>
    <ligand>
        <name>(6R)-10-formyltetrahydrofolate</name>
        <dbReference type="ChEBI" id="CHEBI:195366"/>
    </ligand>
</feature>
<organism evidence="8 9">
    <name type="scientific">Aquariibacter albus</name>
    <dbReference type="NCBI Taxonomy" id="2759899"/>
    <lineage>
        <taxon>Bacteria</taxon>
        <taxon>Pseudomonadati</taxon>
        <taxon>Pseudomonadota</taxon>
        <taxon>Betaproteobacteria</taxon>
        <taxon>Burkholderiales</taxon>
        <taxon>Sphaerotilaceae</taxon>
        <taxon>Aquariibacter</taxon>
    </lineage>
</organism>
<evidence type="ECO:0000256" key="5">
    <source>
        <dbReference type="ARBA" id="ARBA00047664"/>
    </source>
</evidence>
<dbReference type="RefSeq" id="WP_182660446.1">
    <property type="nucleotide sequence ID" value="NZ_JACIVI010000001.1"/>
</dbReference>
<accession>A0A839HFB5</accession>
<gene>
    <name evidence="6" type="primary">purN</name>
    <name evidence="8" type="ORF">H4F90_00525</name>
</gene>
<dbReference type="InterPro" id="IPR001555">
    <property type="entry name" value="GART_AS"/>
</dbReference>
<dbReference type="GO" id="GO:0005829">
    <property type="term" value="C:cytosol"/>
    <property type="evidence" value="ECO:0007669"/>
    <property type="project" value="TreeGrafter"/>
</dbReference>
<dbReference type="GO" id="GO:0006189">
    <property type="term" value="P:'de novo' IMP biosynthetic process"/>
    <property type="evidence" value="ECO:0007669"/>
    <property type="project" value="UniProtKB-UniRule"/>
</dbReference>
<comment type="similarity">
    <text evidence="4 6">Belongs to the GART family.</text>
</comment>